<evidence type="ECO:0000256" key="1">
    <source>
        <dbReference type="SAM" id="MobiDB-lite"/>
    </source>
</evidence>
<dbReference type="EMBL" id="BK032577">
    <property type="protein sequence ID" value="DAF49149.1"/>
    <property type="molecule type" value="Genomic_DNA"/>
</dbReference>
<proteinExistence type="predicted"/>
<evidence type="ECO:0000313" key="2">
    <source>
        <dbReference type="EMBL" id="DAF49149.1"/>
    </source>
</evidence>
<feature type="region of interest" description="Disordered" evidence="1">
    <location>
        <begin position="66"/>
        <end position="105"/>
    </location>
</feature>
<protein>
    <submittedName>
        <fullName evidence="2">Uncharacterized protein</fullName>
    </submittedName>
</protein>
<accession>A0A8S5SDV1</accession>
<feature type="compositionally biased region" description="Basic and acidic residues" evidence="1">
    <location>
        <begin position="75"/>
        <end position="105"/>
    </location>
</feature>
<reference evidence="2" key="1">
    <citation type="journal article" date="2021" name="Proc. Natl. Acad. Sci. U.S.A.">
        <title>A Catalog of Tens of Thousands of Viruses from Human Metagenomes Reveals Hidden Associations with Chronic Diseases.</title>
        <authorList>
            <person name="Tisza M.J."/>
            <person name="Buck C.B."/>
        </authorList>
    </citation>
    <scope>NUCLEOTIDE SEQUENCE</scope>
    <source>
        <strain evidence="2">Ctnpt50</strain>
    </source>
</reference>
<organism evidence="2">
    <name type="scientific">Siphoviridae sp. ctnpt50</name>
    <dbReference type="NCBI Taxonomy" id="2827941"/>
    <lineage>
        <taxon>Viruses</taxon>
        <taxon>Duplodnaviria</taxon>
        <taxon>Heunggongvirae</taxon>
        <taxon>Uroviricota</taxon>
        <taxon>Caudoviricetes</taxon>
    </lineage>
</organism>
<name>A0A8S5SDV1_9CAUD</name>
<sequence length="105" mass="12206">MGRRKKSEIEAENTSQSNLLVCPICGKEFKPTEETYCWVREGLYEYKQVCSWACFKKRIDEVPADYNTTGKTKTAKKDTVKVDLSRVEETNENKEETKEEENKNA</sequence>